<evidence type="ECO:0000313" key="2">
    <source>
        <dbReference type="EMBL" id="GFT41038.1"/>
    </source>
</evidence>
<protein>
    <submittedName>
        <fullName evidence="2">Uncharacterized protein</fullName>
    </submittedName>
</protein>
<evidence type="ECO:0000313" key="3">
    <source>
        <dbReference type="Proteomes" id="UP000887013"/>
    </source>
</evidence>
<dbReference type="EMBL" id="BMAW01063591">
    <property type="protein sequence ID" value="GFT41038.1"/>
    <property type="molecule type" value="Genomic_DNA"/>
</dbReference>
<keyword evidence="3" id="KW-1185">Reference proteome</keyword>
<name>A0A8X6NY06_NEPPI</name>
<proteinExistence type="predicted"/>
<organism evidence="2 3">
    <name type="scientific">Nephila pilipes</name>
    <name type="common">Giant wood spider</name>
    <name type="synonym">Nephila maculata</name>
    <dbReference type="NCBI Taxonomy" id="299642"/>
    <lineage>
        <taxon>Eukaryota</taxon>
        <taxon>Metazoa</taxon>
        <taxon>Ecdysozoa</taxon>
        <taxon>Arthropoda</taxon>
        <taxon>Chelicerata</taxon>
        <taxon>Arachnida</taxon>
        <taxon>Araneae</taxon>
        <taxon>Araneomorphae</taxon>
        <taxon>Entelegynae</taxon>
        <taxon>Araneoidea</taxon>
        <taxon>Nephilidae</taxon>
        <taxon>Nephila</taxon>
    </lineage>
</organism>
<feature type="compositionally biased region" description="Basic residues" evidence="1">
    <location>
        <begin position="54"/>
        <end position="64"/>
    </location>
</feature>
<gene>
    <name evidence="2" type="ORF">NPIL_437841</name>
</gene>
<comment type="caution">
    <text evidence="2">The sequence shown here is derived from an EMBL/GenBank/DDBJ whole genome shotgun (WGS) entry which is preliminary data.</text>
</comment>
<feature type="region of interest" description="Disordered" evidence="1">
    <location>
        <begin position="42"/>
        <end position="64"/>
    </location>
</feature>
<evidence type="ECO:0000256" key="1">
    <source>
        <dbReference type="SAM" id="MobiDB-lite"/>
    </source>
</evidence>
<dbReference type="Proteomes" id="UP000887013">
    <property type="component" value="Unassembled WGS sequence"/>
</dbReference>
<sequence length="109" mass="12005">MVSSKSGIKLSGLRQLYQSSRELLQNDHAVMNLPAGFAAAAGMHSEQPLQQPKPRNHAAYKAKGYARQRTSRHYIMPSLAKSPLAAVKNAAQQPAALARKRCRLQIWLA</sequence>
<accession>A0A8X6NY06</accession>
<dbReference type="AlphaFoldDB" id="A0A8X6NY06"/>
<reference evidence="2" key="1">
    <citation type="submission" date="2020-08" db="EMBL/GenBank/DDBJ databases">
        <title>Multicomponent nature underlies the extraordinary mechanical properties of spider dragline silk.</title>
        <authorList>
            <person name="Kono N."/>
            <person name="Nakamura H."/>
            <person name="Mori M."/>
            <person name="Yoshida Y."/>
            <person name="Ohtoshi R."/>
            <person name="Malay A.D."/>
            <person name="Moran D.A.P."/>
            <person name="Tomita M."/>
            <person name="Numata K."/>
            <person name="Arakawa K."/>
        </authorList>
    </citation>
    <scope>NUCLEOTIDE SEQUENCE</scope>
</reference>